<dbReference type="GO" id="GO:0036002">
    <property type="term" value="F:pre-mRNA binding"/>
    <property type="evidence" value="ECO:0007669"/>
    <property type="project" value="TreeGrafter"/>
</dbReference>
<keyword evidence="7" id="KW-0539">Nucleus</keyword>
<keyword evidence="5" id="KW-0694">RNA-binding</keyword>
<gene>
    <name evidence="9" type="ORF">SAMEA4029009_CIC11G00000005600</name>
</gene>
<reference evidence="9 10" key="1">
    <citation type="submission" date="2016-10" db="EMBL/GenBank/DDBJ databases">
        <authorList>
            <person name="de Groot N.N."/>
        </authorList>
    </citation>
    <scope>NUCLEOTIDE SEQUENCE [LARGE SCALE GENOMIC DNA]</scope>
    <source>
        <strain evidence="9 10">PYCC 4715</strain>
    </source>
</reference>
<dbReference type="PANTHER" id="PTHR14089">
    <property type="entry name" value="PRE-MRNA-SPLICING FACTOR RBM22"/>
    <property type="match status" value="1"/>
</dbReference>
<dbReference type="CDD" id="cd12265">
    <property type="entry name" value="RRM_SLT11"/>
    <property type="match status" value="1"/>
</dbReference>
<evidence type="ECO:0000256" key="7">
    <source>
        <dbReference type="ARBA" id="ARBA00023242"/>
    </source>
</evidence>
<dbReference type="GO" id="GO:0000974">
    <property type="term" value="C:Prp19 complex"/>
    <property type="evidence" value="ECO:0007669"/>
    <property type="project" value="TreeGrafter"/>
</dbReference>
<organism evidence="9 10">
    <name type="scientific">Sungouiella intermedia</name>
    <dbReference type="NCBI Taxonomy" id="45354"/>
    <lineage>
        <taxon>Eukaryota</taxon>
        <taxon>Fungi</taxon>
        <taxon>Dikarya</taxon>
        <taxon>Ascomycota</taxon>
        <taxon>Saccharomycotina</taxon>
        <taxon>Pichiomycetes</taxon>
        <taxon>Metschnikowiaceae</taxon>
        <taxon>Sungouiella</taxon>
    </lineage>
</organism>
<dbReference type="InterPro" id="IPR039171">
    <property type="entry name" value="Cwc2/Slt11"/>
</dbReference>
<evidence type="ECO:0000256" key="2">
    <source>
        <dbReference type="ARBA" id="ARBA00007781"/>
    </source>
</evidence>
<dbReference type="GO" id="GO:0071007">
    <property type="term" value="C:U2-type catalytic step 2 spliceosome"/>
    <property type="evidence" value="ECO:0007669"/>
    <property type="project" value="TreeGrafter"/>
</dbReference>
<accession>A0A1L0C5R8</accession>
<dbReference type="Gene3D" id="3.30.70.330">
    <property type="match status" value="1"/>
</dbReference>
<name>A0A1L0C5R8_9ASCO</name>
<feature type="compositionally biased region" description="Basic residues" evidence="8">
    <location>
        <begin position="235"/>
        <end position="247"/>
    </location>
</feature>
<dbReference type="PANTHER" id="PTHR14089:SF6">
    <property type="entry name" value="PRE-MRNA-SPLICING FACTOR RBM22"/>
    <property type="match status" value="1"/>
</dbReference>
<dbReference type="GO" id="GO:0071006">
    <property type="term" value="C:U2-type catalytic step 1 spliceosome"/>
    <property type="evidence" value="ECO:0007669"/>
    <property type="project" value="TreeGrafter"/>
</dbReference>
<dbReference type="EMBL" id="LT635770">
    <property type="protein sequence ID" value="SGZ58859.1"/>
    <property type="molecule type" value="Genomic_DNA"/>
</dbReference>
<feature type="region of interest" description="Disordered" evidence="8">
    <location>
        <begin position="229"/>
        <end position="256"/>
    </location>
</feature>
<evidence type="ECO:0000256" key="6">
    <source>
        <dbReference type="ARBA" id="ARBA00023187"/>
    </source>
</evidence>
<dbReference type="GO" id="GO:0017070">
    <property type="term" value="F:U6 snRNA binding"/>
    <property type="evidence" value="ECO:0007669"/>
    <property type="project" value="TreeGrafter"/>
</dbReference>
<evidence type="ECO:0000256" key="8">
    <source>
        <dbReference type="SAM" id="MobiDB-lite"/>
    </source>
</evidence>
<evidence type="ECO:0000256" key="1">
    <source>
        <dbReference type="ARBA" id="ARBA00004123"/>
    </source>
</evidence>
<keyword evidence="3" id="KW-0507">mRNA processing</keyword>
<evidence type="ECO:0000313" key="10">
    <source>
        <dbReference type="Proteomes" id="UP000182259"/>
    </source>
</evidence>
<sequence>MVDVTYGIPLDIRDAALKMAGIPNEYAIESQTRNREVKAIMGDKQEAKHKENESEEVEEIEQKRLKAHAILETLAAKLSSKRNVKERAIEVANKDMTKIVAKLPFGGTLTPPVDSSIKSFFVFGFSPEMPQYALSSYCEKFGPTIIKVVHRSRCAYVTFSARKVAEEFANEIATKGMSKNPRTPGLVVIDGKYPVRVAWGAPKPLGTSNDDHNKIGLVVVKVMKQLAEKDASPQKNKRKVEKVKKSYKAASGDMEI</sequence>
<dbReference type="AlphaFoldDB" id="A0A1L0C5R8"/>
<dbReference type="InterPro" id="IPR035979">
    <property type="entry name" value="RBD_domain_sf"/>
</dbReference>
<evidence type="ECO:0000256" key="5">
    <source>
        <dbReference type="ARBA" id="ARBA00022884"/>
    </source>
</evidence>
<evidence type="ECO:0000256" key="4">
    <source>
        <dbReference type="ARBA" id="ARBA00022728"/>
    </source>
</evidence>
<evidence type="ECO:0000256" key="3">
    <source>
        <dbReference type="ARBA" id="ARBA00022664"/>
    </source>
</evidence>
<dbReference type="SUPFAM" id="SSF54928">
    <property type="entry name" value="RNA-binding domain, RBD"/>
    <property type="match status" value="1"/>
</dbReference>
<dbReference type="Proteomes" id="UP000182259">
    <property type="component" value="Chromosome VII"/>
</dbReference>
<proteinExistence type="inferred from homology"/>
<evidence type="ECO:0000313" key="9">
    <source>
        <dbReference type="EMBL" id="SGZ58859.1"/>
    </source>
</evidence>
<comment type="subcellular location">
    <subcellularLocation>
        <location evidence="1">Nucleus</location>
    </subcellularLocation>
</comment>
<keyword evidence="4" id="KW-0747">Spliceosome</keyword>
<dbReference type="InterPro" id="IPR034356">
    <property type="entry name" value="Slt11_RRM"/>
</dbReference>
<comment type="similarity">
    <text evidence="2">Belongs to the SLT11 family.</text>
</comment>
<protein>
    <submittedName>
        <fullName evidence="9">CIC11C00000005600</fullName>
    </submittedName>
</protein>
<dbReference type="InterPro" id="IPR012677">
    <property type="entry name" value="Nucleotide-bd_a/b_plait_sf"/>
</dbReference>
<keyword evidence="6" id="KW-0508">mRNA splicing</keyword>